<accession>A0A1I1GAG5</accession>
<reference evidence="2 3" key="1">
    <citation type="submission" date="2016-10" db="EMBL/GenBank/DDBJ databases">
        <authorList>
            <person name="de Groot N.N."/>
        </authorList>
    </citation>
    <scope>NUCLEOTIDE SEQUENCE [LARGE SCALE GENOMIC DNA]</scope>
    <source>
        <strain evidence="2 3">DSM 6059</strain>
    </source>
</reference>
<gene>
    <name evidence="2" type="ORF">SAMN02745724_00877</name>
</gene>
<keyword evidence="1" id="KW-0732">Signal</keyword>
<evidence type="ECO:0000256" key="1">
    <source>
        <dbReference type="SAM" id="SignalP"/>
    </source>
</evidence>
<protein>
    <submittedName>
        <fullName evidence="2">Uncharacterized protein</fullName>
    </submittedName>
</protein>
<keyword evidence="3" id="KW-1185">Reference proteome</keyword>
<dbReference type="Proteomes" id="UP000198862">
    <property type="component" value="Unassembled WGS sequence"/>
</dbReference>
<feature type="signal peptide" evidence="1">
    <location>
        <begin position="1"/>
        <end position="20"/>
    </location>
</feature>
<evidence type="ECO:0000313" key="3">
    <source>
        <dbReference type="Proteomes" id="UP000198862"/>
    </source>
</evidence>
<name>A0A1I1GAG5_9GAMM</name>
<organism evidence="2 3">
    <name type="scientific">Pseudoalteromonas denitrificans DSM 6059</name>
    <dbReference type="NCBI Taxonomy" id="1123010"/>
    <lineage>
        <taxon>Bacteria</taxon>
        <taxon>Pseudomonadati</taxon>
        <taxon>Pseudomonadota</taxon>
        <taxon>Gammaproteobacteria</taxon>
        <taxon>Alteromonadales</taxon>
        <taxon>Pseudoalteromonadaceae</taxon>
        <taxon>Pseudoalteromonas</taxon>
    </lineage>
</organism>
<dbReference type="AlphaFoldDB" id="A0A1I1GAG5"/>
<dbReference type="EMBL" id="FOLO01000004">
    <property type="protein sequence ID" value="SFC08555.1"/>
    <property type="molecule type" value="Genomic_DNA"/>
</dbReference>
<feature type="chain" id="PRO_5011520710" evidence="1">
    <location>
        <begin position="21"/>
        <end position="179"/>
    </location>
</feature>
<evidence type="ECO:0000313" key="2">
    <source>
        <dbReference type="EMBL" id="SFC08555.1"/>
    </source>
</evidence>
<proteinExistence type="predicted"/>
<sequence>MIRIHFIVLYFALIHFNSSAHDLLVAKSCPVTFNQSPVGILVFSFPWFHNSGSDAAYIAKDNATGIGIEIHFFSNNQGQIKGKNIAKCQKYRMVQIRKTNAKLSKKHNEIEIDVPNQSTEPFYDNHLLEFGYGTHKSPIDSQDKPWKAQVMRASTVAIYDTPFVSDSYGHEGKDIKVKF</sequence>